<feature type="compositionally biased region" description="Basic and acidic residues" evidence="1">
    <location>
        <begin position="257"/>
        <end position="271"/>
    </location>
</feature>
<evidence type="ECO:0000313" key="4">
    <source>
        <dbReference type="Proteomes" id="UP001234989"/>
    </source>
</evidence>
<dbReference type="InterPro" id="IPR006564">
    <property type="entry name" value="Znf_PMZ"/>
</dbReference>
<sequence length="271" mass="30232">MLEEIRVKMMKRKGQMREFCNTWICDISPMAMKVLQDNTAKSMKCSIEWNSDTGYEVLHGPYRHVVDIQRQICSYRAWMLKGIPCSHAITALHHRKLDPINYISYWYNRETYMKTYNNFIQPVMNLKMWPESQNISVIPPPVRKMPGRPGKKRKKEQGETSKTGKLSKRGIEMSCNTCHNKGHNKRKCPLGAPASGTSSRHTAGPSSRPPSGPAVPSSRPPSGPATAPTSTQTFVTAVAPTSTQIAGPRATPNAPTERGRGRPKGSTEKVI</sequence>
<feature type="region of interest" description="Disordered" evidence="1">
    <location>
        <begin position="136"/>
        <end position="271"/>
    </location>
</feature>
<dbReference type="PANTHER" id="PTHR31973">
    <property type="entry name" value="POLYPROTEIN, PUTATIVE-RELATED"/>
    <property type="match status" value="1"/>
</dbReference>
<dbReference type="EMBL" id="CP133619">
    <property type="protein sequence ID" value="WMV42098.1"/>
    <property type="molecule type" value="Genomic_DNA"/>
</dbReference>
<feature type="compositionally biased region" description="Low complexity" evidence="1">
    <location>
        <begin position="224"/>
        <end position="233"/>
    </location>
</feature>
<dbReference type="PANTHER" id="PTHR31973:SF197">
    <property type="entry name" value="SWIM-TYPE DOMAIN-CONTAINING PROTEIN"/>
    <property type="match status" value="1"/>
</dbReference>
<reference evidence="3" key="1">
    <citation type="submission" date="2023-08" db="EMBL/GenBank/DDBJ databases">
        <title>A de novo genome assembly of Solanum verrucosum Schlechtendal, a Mexican diploid species geographically isolated from the other diploid A-genome species in potato relatives.</title>
        <authorList>
            <person name="Hosaka K."/>
        </authorList>
    </citation>
    <scope>NUCLEOTIDE SEQUENCE</scope>
    <source>
        <tissue evidence="3">Young leaves</tissue>
    </source>
</reference>
<protein>
    <recommendedName>
        <fullName evidence="2">Zinc finger PMZ-type domain-containing protein</fullName>
    </recommendedName>
</protein>
<evidence type="ECO:0000313" key="3">
    <source>
        <dbReference type="EMBL" id="WMV42098.1"/>
    </source>
</evidence>
<accession>A0AAF0U9K8</accession>
<gene>
    <name evidence="3" type="ORF">MTR67_035483</name>
</gene>
<name>A0AAF0U9K8_SOLVR</name>
<evidence type="ECO:0000256" key="1">
    <source>
        <dbReference type="SAM" id="MobiDB-lite"/>
    </source>
</evidence>
<feature type="compositionally biased region" description="Pro residues" evidence="1">
    <location>
        <begin position="207"/>
        <end position="223"/>
    </location>
</feature>
<organism evidence="3 4">
    <name type="scientific">Solanum verrucosum</name>
    <dbReference type="NCBI Taxonomy" id="315347"/>
    <lineage>
        <taxon>Eukaryota</taxon>
        <taxon>Viridiplantae</taxon>
        <taxon>Streptophyta</taxon>
        <taxon>Embryophyta</taxon>
        <taxon>Tracheophyta</taxon>
        <taxon>Spermatophyta</taxon>
        <taxon>Magnoliopsida</taxon>
        <taxon>eudicotyledons</taxon>
        <taxon>Gunneridae</taxon>
        <taxon>Pentapetalae</taxon>
        <taxon>asterids</taxon>
        <taxon>lamiids</taxon>
        <taxon>Solanales</taxon>
        <taxon>Solanaceae</taxon>
        <taxon>Solanoideae</taxon>
        <taxon>Solaneae</taxon>
        <taxon>Solanum</taxon>
    </lineage>
</organism>
<dbReference type="SMART" id="SM00575">
    <property type="entry name" value="ZnF_PMZ"/>
    <property type="match status" value="1"/>
</dbReference>
<feature type="compositionally biased region" description="Basic residues" evidence="1">
    <location>
        <begin position="145"/>
        <end position="155"/>
    </location>
</feature>
<keyword evidence="4" id="KW-1185">Reference proteome</keyword>
<feature type="domain" description="Zinc finger PMZ-type" evidence="2">
    <location>
        <begin position="71"/>
        <end position="98"/>
    </location>
</feature>
<dbReference type="AlphaFoldDB" id="A0AAF0U9K8"/>
<evidence type="ECO:0000259" key="2">
    <source>
        <dbReference type="SMART" id="SM00575"/>
    </source>
</evidence>
<dbReference type="GO" id="GO:0008270">
    <property type="term" value="F:zinc ion binding"/>
    <property type="evidence" value="ECO:0007669"/>
    <property type="project" value="InterPro"/>
</dbReference>
<dbReference type="Proteomes" id="UP001234989">
    <property type="component" value="Chromosome 8"/>
</dbReference>
<proteinExistence type="predicted"/>